<dbReference type="GO" id="GO:0017046">
    <property type="term" value="F:peptide hormone binding"/>
    <property type="evidence" value="ECO:0007669"/>
    <property type="project" value="TreeGrafter"/>
</dbReference>
<evidence type="ECO:0000259" key="18">
    <source>
        <dbReference type="PROSITE" id="PS50261"/>
    </source>
</evidence>
<evidence type="ECO:0000256" key="13">
    <source>
        <dbReference type="ARBA" id="ARBA00032662"/>
    </source>
</evidence>
<evidence type="ECO:0000256" key="7">
    <source>
        <dbReference type="ARBA" id="ARBA00023040"/>
    </source>
</evidence>
<dbReference type="InterPro" id="IPR001879">
    <property type="entry name" value="GPCR_2_extracellular_dom"/>
</dbReference>
<comment type="subcellular location">
    <subcellularLocation>
        <location evidence="1">Cell membrane</location>
        <topology evidence="1">Multi-pass membrane protein</topology>
    </subcellularLocation>
</comment>
<dbReference type="InterPro" id="IPR036445">
    <property type="entry name" value="GPCR_2_extracell_dom_sf"/>
</dbReference>
<keyword evidence="20" id="KW-1185">Reference proteome</keyword>
<keyword evidence="10" id="KW-0325">Glycoprotein</keyword>
<organism evidence="19 20">
    <name type="scientific">Polypterus senegalus</name>
    <name type="common">Senegal bichir</name>
    <dbReference type="NCBI Taxonomy" id="55291"/>
    <lineage>
        <taxon>Eukaryota</taxon>
        <taxon>Metazoa</taxon>
        <taxon>Chordata</taxon>
        <taxon>Craniata</taxon>
        <taxon>Vertebrata</taxon>
        <taxon>Euteleostomi</taxon>
        <taxon>Actinopterygii</taxon>
        <taxon>Polypteriformes</taxon>
        <taxon>Polypteridae</taxon>
        <taxon>Polypterus</taxon>
    </lineage>
</organism>
<keyword evidence="7" id="KW-0297">G-protein coupled receptor</keyword>
<keyword evidence="5 16" id="KW-0812">Transmembrane</keyword>
<dbReference type="AlphaFoldDB" id="A0A8X8BMU6"/>
<dbReference type="InterPro" id="IPR000832">
    <property type="entry name" value="GPCR_2_secretin-like"/>
</dbReference>
<dbReference type="PANTHER" id="PTHR45620">
    <property type="entry name" value="PDF RECEPTOR-LIKE PROTEIN-RELATED"/>
    <property type="match status" value="1"/>
</dbReference>
<evidence type="ECO:0000256" key="6">
    <source>
        <dbReference type="ARBA" id="ARBA00022989"/>
    </source>
</evidence>
<feature type="domain" description="G-protein coupled receptors family 2 profile 2" evidence="18">
    <location>
        <begin position="132"/>
        <end position="401"/>
    </location>
</feature>
<comment type="subunit">
    <text evidence="15">Homodimer in the absence of bound ligand. Peptide hormone binding leads to dissociation of the homodimer.</text>
</comment>
<evidence type="ECO:0000256" key="9">
    <source>
        <dbReference type="ARBA" id="ARBA00023170"/>
    </source>
</evidence>
<comment type="function">
    <text evidence="14">G-protein-coupled receptor for parathyroid hormone (PTH) and for parathyroid hormone-related peptide (PTHLH). Ligand binding causes a conformation change that triggers signaling via guanine nucleotide-binding proteins (G proteins) and modulates the activity of downstream effectors, such as adenylate cyclase (cAMP). PTH1R is coupled to G(s) G alpha proteins and mediates activation of adenylate cyclase activity. PTHLH dissociates from PTH1R more rapidly than PTH; as consequence, the cAMP response induced by PTHLH decays faster than the response induced by PTH.</text>
</comment>
<dbReference type="Pfam" id="PF02793">
    <property type="entry name" value="HRM"/>
    <property type="match status" value="1"/>
</dbReference>
<feature type="non-terminal residue" evidence="19">
    <location>
        <position position="1"/>
    </location>
</feature>
<dbReference type="InterPro" id="IPR017983">
    <property type="entry name" value="GPCR_2_secretin-like_CS"/>
</dbReference>
<evidence type="ECO:0000313" key="20">
    <source>
        <dbReference type="Proteomes" id="UP000886611"/>
    </source>
</evidence>
<evidence type="ECO:0000256" key="2">
    <source>
        <dbReference type="ARBA" id="ARBA00005314"/>
    </source>
</evidence>
<evidence type="ECO:0000256" key="4">
    <source>
        <dbReference type="ARBA" id="ARBA00022475"/>
    </source>
</evidence>
<dbReference type="GO" id="GO:0005886">
    <property type="term" value="C:plasma membrane"/>
    <property type="evidence" value="ECO:0007669"/>
    <property type="project" value="UniProtKB-SubCell"/>
</dbReference>
<dbReference type="GO" id="GO:0007166">
    <property type="term" value="P:cell surface receptor signaling pathway"/>
    <property type="evidence" value="ECO:0007669"/>
    <property type="project" value="InterPro"/>
</dbReference>
<keyword evidence="11" id="KW-0807">Transducer</keyword>
<dbReference type="Pfam" id="PF00002">
    <property type="entry name" value="7tm_2"/>
    <property type="match status" value="2"/>
</dbReference>
<dbReference type="GO" id="GO:0008528">
    <property type="term" value="F:G protein-coupled peptide receptor activity"/>
    <property type="evidence" value="ECO:0007669"/>
    <property type="project" value="TreeGrafter"/>
</dbReference>
<dbReference type="PANTHER" id="PTHR45620:SF18">
    <property type="entry name" value="PARATHYROID HORMONE_PARATHYROID HORMONE-RELATED PEPTIDE RECEPTOR"/>
    <property type="match status" value="1"/>
</dbReference>
<keyword evidence="6 16" id="KW-1133">Transmembrane helix</keyword>
<comment type="caution">
    <text evidence="19">The sequence shown here is derived from an EMBL/GenBank/DDBJ whole genome shotgun (WGS) entry which is preliminary data.</text>
</comment>
<feature type="transmembrane region" description="Helical" evidence="16">
    <location>
        <begin position="231"/>
        <end position="251"/>
    </location>
</feature>
<dbReference type="InterPro" id="IPR050332">
    <property type="entry name" value="GPCR_2"/>
</dbReference>
<dbReference type="GO" id="GO:0007188">
    <property type="term" value="P:adenylate cyclase-modulating G protein-coupled receptor signaling pathway"/>
    <property type="evidence" value="ECO:0007669"/>
    <property type="project" value="TreeGrafter"/>
</dbReference>
<evidence type="ECO:0000256" key="8">
    <source>
        <dbReference type="ARBA" id="ARBA00023136"/>
    </source>
</evidence>
<feature type="transmembrane region" description="Helical" evidence="16">
    <location>
        <begin position="134"/>
        <end position="155"/>
    </location>
</feature>
<proteinExistence type="inferred from homology"/>
<protein>
    <recommendedName>
        <fullName evidence="3">Parathyroid hormone/parathyroid hormone-related peptide receptor</fullName>
    </recommendedName>
    <alternativeName>
        <fullName evidence="12">PTH/PTHrP type I receptor</fullName>
    </alternativeName>
    <alternativeName>
        <fullName evidence="13">Parathyroid hormone 1 receptor</fullName>
    </alternativeName>
</protein>
<comment type="similarity">
    <text evidence="2">Belongs to the G-protein coupled receptor 2 family.</text>
</comment>
<sequence length="568" mass="63469">MATLTGLSACWQVDADDVITREEQMYLLAEAMRSCNRSLRAQLEDMKDLHCPPEWDGIICWPTGAPSSLVSVPCPEYIYDFDHNGHAHRRCDQLGHWEVASPVNRTWANYAECTQRFRTDQRGREEEVFGRLQMMYTTGYSLSLASLLVAVAILCHFKRLHCTRNCIHIHLFVSFMCRAASIFMKDAIVTSTSEAANLWGYEGGSGEERHPLVACKLVVTMFLYFLATNHYWILVEGLYLHSLIFMAFLSYKNYLRVLTLLGWGEFWVGHGGPAVLAQVGLTSPFPLPYRDPRSVCVRVGQRAGLPGRHPVNFFLFLNIVRVLASKLWETNAGKLDPRQQYGKLLKSTLVLMPLFGVHYVVFVGLPYTEVSGTLWQIQMHYEMLFNSTQGFFVALIYCFCNGEVSETPSTEGLPATVVPTALLTSLMPTNHLNVPPFTDGSYPRVLCMSFVRLCPPQVQAELKKAWLRRDTSLNFKHKGRSASSGGGSGYYGGTTSHTTNSVNLSIAAAATKCSSGILLGGRPPVLPGSPSCPCSTEATHQESLGENRQLLEPERQETRLEWELETAL</sequence>
<dbReference type="PROSITE" id="PS00649">
    <property type="entry name" value="G_PROTEIN_RECEP_F2_1"/>
    <property type="match status" value="1"/>
</dbReference>
<gene>
    <name evidence="19" type="primary">Pth1r_1</name>
    <name evidence="19" type="ORF">GTO96_0010748</name>
</gene>
<evidence type="ECO:0000256" key="16">
    <source>
        <dbReference type="SAM" id="Phobius"/>
    </source>
</evidence>
<dbReference type="PROSITE" id="PS50227">
    <property type="entry name" value="G_PROTEIN_RECEP_F2_3"/>
    <property type="match status" value="1"/>
</dbReference>
<dbReference type="InterPro" id="IPR002170">
    <property type="entry name" value="GPCR_2_parathyroid_rcpt"/>
</dbReference>
<evidence type="ECO:0000259" key="17">
    <source>
        <dbReference type="PROSITE" id="PS50227"/>
    </source>
</evidence>
<evidence type="ECO:0000256" key="11">
    <source>
        <dbReference type="ARBA" id="ARBA00023224"/>
    </source>
</evidence>
<dbReference type="EMBL" id="JAATIS010004753">
    <property type="protein sequence ID" value="KAG2460499.1"/>
    <property type="molecule type" value="Genomic_DNA"/>
</dbReference>
<dbReference type="GO" id="GO:0004991">
    <property type="term" value="F:parathyroid hormone receptor activity"/>
    <property type="evidence" value="ECO:0007669"/>
    <property type="project" value="InterPro"/>
</dbReference>
<dbReference type="PROSITE" id="PS00650">
    <property type="entry name" value="G_PROTEIN_RECEP_F2_2"/>
    <property type="match status" value="1"/>
</dbReference>
<dbReference type="SUPFAM" id="SSF111418">
    <property type="entry name" value="Hormone receptor domain"/>
    <property type="match status" value="1"/>
</dbReference>
<dbReference type="Proteomes" id="UP000886611">
    <property type="component" value="Unassembled WGS sequence"/>
</dbReference>
<evidence type="ECO:0000256" key="5">
    <source>
        <dbReference type="ARBA" id="ARBA00022692"/>
    </source>
</evidence>
<evidence type="ECO:0000313" key="19">
    <source>
        <dbReference type="EMBL" id="KAG2460499.1"/>
    </source>
</evidence>
<feature type="domain" description="G-protein coupled receptors family 2 profile 1" evidence="17">
    <location>
        <begin position="34"/>
        <end position="117"/>
    </location>
</feature>
<name>A0A8X8BMU6_POLSE</name>
<dbReference type="PRINTS" id="PR00393">
    <property type="entry name" value="PTRHORMONER"/>
</dbReference>
<evidence type="ECO:0000256" key="10">
    <source>
        <dbReference type="ARBA" id="ARBA00023180"/>
    </source>
</evidence>
<feature type="non-terminal residue" evidence="19">
    <location>
        <position position="568"/>
    </location>
</feature>
<dbReference type="Gene3D" id="4.10.1240.10">
    <property type="entry name" value="GPCR, family 2, extracellular hormone receptor domain"/>
    <property type="match status" value="1"/>
</dbReference>
<keyword evidence="9" id="KW-0675">Receptor</keyword>
<evidence type="ECO:0000256" key="12">
    <source>
        <dbReference type="ARBA" id="ARBA00030334"/>
    </source>
</evidence>
<dbReference type="InterPro" id="IPR017981">
    <property type="entry name" value="GPCR_2-like_7TM"/>
</dbReference>
<evidence type="ECO:0000256" key="15">
    <source>
        <dbReference type="ARBA" id="ARBA00093493"/>
    </source>
</evidence>
<evidence type="ECO:0000256" key="14">
    <source>
        <dbReference type="ARBA" id="ARBA00093433"/>
    </source>
</evidence>
<dbReference type="PRINTS" id="PR00249">
    <property type="entry name" value="GPCRSECRETIN"/>
</dbReference>
<keyword evidence="4" id="KW-1003">Cell membrane</keyword>
<dbReference type="PROSITE" id="PS50261">
    <property type="entry name" value="G_PROTEIN_RECEP_F2_4"/>
    <property type="match status" value="1"/>
</dbReference>
<evidence type="ECO:0000256" key="1">
    <source>
        <dbReference type="ARBA" id="ARBA00004651"/>
    </source>
</evidence>
<dbReference type="Gene3D" id="1.20.1070.10">
    <property type="entry name" value="Rhodopsin 7-helix transmembrane proteins"/>
    <property type="match status" value="1"/>
</dbReference>
<reference evidence="19 20" key="1">
    <citation type="journal article" date="2021" name="Cell">
        <title>Tracing the genetic footprints of vertebrate landing in non-teleost ray-finned fishes.</title>
        <authorList>
            <person name="Bi X."/>
            <person name="Wang K."/>
            <person name="Yang L."/>
            <person name="Pan H."/>
            <person name="Jiang H."/>
            <person name="Wei Q."/>
            <person name="Fang M."/>
            <person name="Yu H."/>
            <person name="Zhu C."/>
            <person name="Cai Y."/>
            <person name="He Y."/>
            <person name="Gan X."/>
            <person name="Zeng H."/>
            <person name="Yu D."/>
            <person name="Zhu Y."/>
            <person name="Jiang H."/>
            <person name="Qiu Q."/>
            <person name="Yang H."/>
            <person name="Zhang Y.E."/>
            <person name="Wang W."/>
            <person name="Zhu M."/>
            <person name="He S."/>
            <person name="Zhang G."/>
        </authorList>
    </citation>
    <scope>NUCLEOTIDE SEQUENCE [LARGE SCALE GENOMIC DNA]</scope>
    <source>
        <strain evidence="19">Bchr_013</strain>
    </source>
</reference>
<dbReference type="SMART" id="SM00008">
    <property type="entry name" value="HormR"/>
    <property type="match status" value="1"/>
</dbReference>
<evidence type="ECO:0000256" key="3">
    <source>
        <dbReference type="ARBA" id="ARBA00020798"/>
    </source>
</evidence>
<accession>A0A8X8BMU6</accession>
<keyword evidence="8 16" id="KW-0472">Membrane</keyword>